<dbReference type="Proteomes" id="UP001165652">
    <property type="component" value="Unassembled WGS sequence"/>
</dbReference>
<organism evidence="2 3">
    <name type="scientific">Rhodoplanes tepidamans</name>
    <name type="common">Rhodoplanes cryptolactis</name>
    <dbReference type="NCBI Taxonomy" id="200616"/>
    <lineage>
        <taxon>Bacteria</taxon>
        <taxon>Pseudomonadati</taxon>
        <taxon>Pseudomonadota</taxon>
        <taxon>Alphaproteobacteria</taxon>
        <taxon>Hyphomicrobiales</taxon>
        <taxon>Nitrobacteraceae</taxon>
        <taxon>Rhodoplanes</taxon>
    </lineage>
</organism>
<keyword evidence="3" id="KW-1185">Reference proteome</keyword>
<evidence type="ECO:0000256" key="1">
    <source>
        <dbReference type="SAM" id="Phobius"/>
    </source>
</evidence>
<keyword evidence="1" id="KW-1133">Transmembrane helix</keyword>
<keyword evidence="1" id="KW-0472">Membrane</keyword>
<proteinExistence type="predicted"/>
<evidence type="ECO:0000313" key="2">
    <source>
        <dbReference type="EMBL" id="MDC7784172.1"/>
    </source>
</evidence>
<comment type="caution">
    <text evidence="2">The sequence shown here is derived from an EMBL/GenBank/DDBJ whole genome shotgun (WGS) entry which is preliminary data.</text>
</comment>
<dbReference type="Pfam" id="PF10947">
    <property type="entry name" value="DUF2628"/>
    <property type="match status" value="1"/>
</dbReference>
<dbReference type="RefSeq" id="WP_272775022.1">
    <property type="nucleotide sequence ID" value="NZ_JAQQLI010000001.1"/>
</dbReference>
<gene>
    <name evidence="2" type="ORF">PQJ73_00610</name>
</gene>
<accession>A0ABT5J3C6</accession>
<dbReference type="InterPro" id="IPR024399">
    <property type="entry name" value="DUF2628"/>
</dbReference>
<name>A0ABT5J3C6_RHOTP</name>
<evidence type="ECO:0000313" key="3">
    <source>
        <dbReference type="Proteomes" id="UP001165652"/>
    </source>
</evidence>
<keyword evidence="1" id="KW-0812">Transmembrane</keyword>
<sequence>MAVYAVLEPPARPDGQPADPDRVRFVRDGFSWGAFLFGPLWMIRHRLWLVLVCWLLVMAGFGVAHAALSVPTGARLAVSVLIALLIGLESATLRRWTLLRRGWREAGIVIADDLEGAEQRYFARRAEAVAGAPGHGDPWTDAPAPRLRPAGRVLGLFPMPGAGR</sequence>
<reference evidence="2" key="1">
    <citation type="journal article" date="2023" name="Microbiol Resour">
        <title>Genome Sequences of Rhodoplanes serenus and Two Thermotolerant Strains, Rhodoplanes tepidamans and 'Rhodoplanes cryptolactis,' Further Refine the Genus.</title>
        <authorList>
            <person name="Rayyan A.A."/>
            <person name="Kyndt J.A."/>
        </authorList>
    </citation>
    <scope>NUCLEOTIDE SEQUENCE</scope>
    <source>
        <strain evidence="2">DSM 9987</strain>
    </source>
</reference>
<feature type="transmembrane region" description="Helical" evidence="1">
    <location>
        <begin position="47"/>
        <end position="68"/>
    </location>
</feature>
<feature type="transmembrane region" description="Helical" evidence="1">
    <location>
        <begin position="74"/>
        <end position="93"/>
    </location>
</feature>
<reference evidence="2" key="2">
    <citation type="submission" date="2023-02" db="EMBL/GenBank/DDBJ databases">
        <authorList>
            <person name="Rayyan A."/>
            <person name="Meyer T."/>
            <person name="Kyndt J.A."/>
        </authorList>
    </citation>
    <scope>NUCLEOTIDE SEQUENCE</scope>
    <source>
        <strain evidence="2">DSM 9987</strain>
    </source>
</reference>
<dbReference type="EMBL" id="JAQQLI010000001">
    <property type="protein sequence ID" value="MDC7784172.1"/>
    <property type="molecule type" value="Genomic_DNA"/>
</dbReference>
<protein>
    <submittedName>
        <fullName evidence="2">DUF2628 domain-containing protein</fullName>
    </submittedName>
</protein>